<evidence type="ECO:0000313" key="2">
    <source>
        <dbReference type="Proteomes" id="UP000178935"/>
    </source>
</evidence>
<dbReference type="EMBL" id="MHPU01000038">
    <property type="protein sequence ID" value="OGZ87798.1"/>
    <property type="molecule type" value="Genomic_DNA"/>
</dbReference>
<evidence type="ECO:0000313" key="1">
    <source>
        <dbReference type="EMBL" id="OGZ87798.1"/>
    </source>
</evidence>
<accession>A0A1G2JNG6</accession>
<protein>
    <submittedName>
        <fullName evidence="1">Uncharacterized protein</fullName>
    </submittedName>
</protein>
<dbReference type="AlphaFoldDB" id="A0A1G2JNG6"/>
<comment type="caution">
    <text evidence="1">The sequence shown here is derived from an EMBL/GenBank/DDBJ whole genome shotgun (WGS) entry which is preliminary data.</text>
</comment>
<proteinExistence type="predicted"/>
<name>A0A1G2JNG6_9BACT</name>
<organism evidence="1 2">
    <name type="scientific">Candidatus Staskawiczbacteria bacterium RIFOXYD1_FULL_32_13</name>
    <dbReference type="NCBI Taxonomy" id="1802234"/>
    <lineage>
        <taxon>Bacteria</taxon>
        <taxon>Candidatus Staskawicziibacteriota</taxon>
    </lineage>
</organism>
<dbReference type="Proteomes" id="UP000178935">
    <property type="component" value="Unassembled WGS sequence"/>
</dbReference>
<gene>
    <name evidence="1" type="ORF">A2561_04305</name>
</gene>
<sequence>MYTIQINPDTINMGKLRSCLSETDRERLAGKHIVSIEFIIDDGKPDTAELDFPPDENPLALEDGEELAPLIFPNE</sequence>
<reference evidence="1 2" key="1">
    <citation type="journal article" date="2016" name="Nat. Commun.">
        <title>Thousands of microbial genomes shed light on interconnected biogeochemical processes in an aquifer system.</title>
        <authorList>
            <person name="Anantharaman K."/>
            <person name="Brown C.T."/>
            <person name="Hug L.A."/>
            <person name="Sharon I."/>
            <person name="Castelle C.J."/>
            <person name="Probst A.J."/>
            <person name="Thomas B.C."/>
            <person name="Singh A."/>
            <person name="Wilkins M.J."/>
            <person name="Karaoz U."/>
            <person name="Brodie E.L."/>
            <person name="Williams K.H."/>
            <person name="Hubbard S.S."/>
            <person name="Banfield J.F."/>
        </authorList>
    </citation>
    <scope>NUCLEOTIDE SEQUENCE [LARGE SCALE GENOMIC DNA]</scope>
</reference>